<dbReference type="EMBL" id="WJXO01000001">
    <property type="protein sequence ID" value="MRN37955.1"/>
    <property type="molecule type" value="Genomic_DNA"/>
</dbReference>
<protein>
    <submittedName>
        <fullName evidence="1">Restriction endonuclease</fullName>
    </submittedName>
</protein>
<dbReference type="AlphaFoldDB" id="A0A5Q3RYN6"/>
<reference evidence="1" key="1">
    <citation type="journal article" name="Emerg. Infect. Dis.">
        <title>Two cases of a newly characterized neisseria species.</title>
        <authorList>
            <person name="Mustapha M."/>
            <person name="Lemos A.P.S."/>
            <person name="Harrison L.H."/>
            <person name="Vantyne D."/>
            <person name="Sacchi C.T."/>
        </authorList>
    </citation>
    <scope>NUCLEOTIDE SEQUENCE</scope>
    <source>
        <strain evidence="1">N.95.16</strain>
    </source>
</reference>
<dbReference type="InterPro" id="IPR036388">
    <property type="entry name" value="WH-like_DNA-bd_sf"/>
</dbReference>
<keyword evidence="1" id="KW-0540">Nuclease</keyword>
<dbReference type="CDD" id="cd22319">
    <property type="entry name" value="DpnI-like"/>
    <property type="match status" value="1"/>
</dbReference>
<evidence type="ECO:0000313" key="2">
    <source>
        <dbReference type="Proteomes" id="UP000486297"/>
    </source>
</evidence>
<dbReference type="Gene3D" id="1.10.10.10">
    <property type="entry name" value="Winged helix-like DNA-binding domain superfamily/Winged helix DNA-binding domain"/>
    <property type="match status" value="1"/>
</dbReference>
<dbReference type="Proteomes" id="UP000486297">
    <property type="component" value="Unassembled WGS sequence"/>
</dbReference>
<dbReference type="REBASE" id="370622">
    <property type="entry name" value="Nbr17716ORF4765P"/>
</dbReference>
<dbReference type="InterPro" id="IPR010324">
    <property type="entry name" value="DRP"/>
</dbReference>
<dbReference type="GO" id="GO:0004519">
    <property type="term" value="F:endonuclease activity"/>
    <property type="evidence" value="ECO:0007669"/>
    <property type="project" value="UniProtKB-KW"/>
</dbReference>
<dbReference type="RefSeq" id="WP_095503048.1">
    <property type="nucleotide sequence ID" value="NZ_CP046027.1"/>
</dbReference>
<keyword evidence="1" id="KW-0378">Hydrolase</keyword>
<dbReference type="Pfam" id="PF17726">
    <property type="entry name" value="DpnI_C"/>
    <property type="match status" value="1"/>
</dbReference>
<organism evidence="1 2">
    <name type="scientific">Neisseria brasiliensis</name>
    <dbReference type="NCBI Taxonomy" id="2666100"/>
    <lineage>
        <taxon>Bacteria</taxon>
        <taxon>Pseudomonadati</taxon>
        <taxon>Pseudomonadota</taxon>
        <taxon>Betaproteobacteria</taxon>
        <taxon>Neisseriales</taxon>
        <taxon>Neisseriaceae</taxon>
        <taxon>Neisseria</taxon>
    </lineage>
</organism>
<gene>
    <name evidence="1" type="ORF">GJU80_05510</name>
</gene>
<sequence>MNLYFDCKLAEQYNSQRQVGRILTEHWLAQHGFCPNCGTQPLNRAKHNQPVLDFYCLNCGEQFELKSKQSRSIGNKVPDGAYHTMLDRIQADNNPNFFFMSYRKADYSVRQLMLVPKHFITTDMITPRKKTLPTRPNYLMCDINLSPLPQSGKILLIDNGQITPFEEVCQQWQQHLFLRKQARETKGWLLAVLLCIDKLPKLFTLQQMYAFESKLSLQFPNNRHISAKIRQQLQILRDQKIIEFVGRGVYRKLH</sequence>
<evidence type="ECO:0000313" key="1">
    <source>
        <dbReference type="EMBL" id="MRN37955.1"/>
    </source>
</evidence>
<proteinExistence type="predicted"/>
<dbReference type="InterPro" id="IPR043025">
    <property type="entry name" value="DRP_PD-(D/E)XK_dom"/>
</dbReference>
<keyword evidence="2" id="KW-1185">Reference proteome</keyword>
<accession>A0A5Q3RYN6</accession>
<name>A0A5Q3RYN6_9NEIS</name>
<dbReference type="Pfam" id="PF06044">
    <property type="entry name" value="DpnI"/>
    <property type="match status" value="1"/>
</dbReference>
<dbReference type="Gene3D" id="3.40.210.30">
    <property type="entry name" value="Dam replacing family, catalytic PD-(D/E)XK domain"/>
    <property type="match status" value="1"/>
</dbReference>
<keyword evidence="1" id="KW-0255">Endonuclease</keyword>
<dbReference type="InterPro" id="IPR041368">
    <property type="entry name" value="DRP_C"/>
</dbReference>
<comment type="caution">
    <text evidence="1">The sequence shown here is derived from an EMBL/GenBank/DDBJ whole genome shotgun (WGS) entry which is preliminary data.</text>
</comment>